<protein>
    <submittedName>
        <fullName evidence="1">Uncharacterized protein</fullName>
    </submittedName>
</protein>
<dbReference type="EMBL" id="CADCWF010000363">
    <property type="protein sequence ID" value="CAA9583428.1"/>
    <property type="molecule type" value="Genomic_DNA"/>
</dbReference>
<proteinExistence type="predicted"/>
<sequence>MQAPLIRLAATIAGDAPVVVFGLDDAPTLDVKVASPLLALPEAGARFLVGLLGRGEPPTDELLAAETGVDATDLASTVAVLIPGRGTGWTTTDAAVLAAALERRFAAVVMTGRPIGLAQSPRELDAILRRATASPLFTGSLPPDDALAPGGSVAIMQRLEDGPEARVTALLRVRNDEATLGHTLRWLTGEGIAAIVVDGGSTDGSVAVAETWLGRGVVSIVRGGTEAEASFLEVASAAKVAHGWLLRVAANERIEGPWPEIGLRRTLGRFTAAGWDSVSSTKLVEGSGPGDDGRVDFGLGPRPWRFALPDPTVRPVARLTGVEPARRAPYNLLVRSYPVGGLAGLASGRDVPSVTASEWEPWDEGAREQYLVERLTGHGIFRRRYPPPRGGFMFIEERLIEWETSLLKGTLGRLPSPDPLAPETGVVRVEWSTPDGSVASLFVGRESEDGEFAGRSGASAVTVDGIEPNETYVARLYADETRSRLLAEMRFGVRMEFVT</sequence>
<dbReference type="Gene3D" id="3.90.550.10">
    <property type="entry name" value="Spore Coat Polysaccharide Biosynthesis Protein SpsA, Chain A"/>
    <property type="match status" value="1"/>
</dbReference>
<dbReference type="InterPro" id="IPR029044">
    <property type="entry name" value="Nucleotide-diphossugar_trans"/>
</dbReference>
<evidence type="ECO:0000313" key="1">
    <source>
        <dbReference type="EMBL" id="CAA9583428.1"/>
    </source>
</evidence>
<organism evidence="1">
    <name type="scientific">uncultured Thermomicrobiales bacterium</name>
    <dbReference type="NCBI Taxonomy" id="1645740"/>
    <lineage>
        <taxon>Bacteria</taxon>
        <taxon>Pseudomonadati</taxon>
        <taxon>Thermomicrobiota</taxon>
        <taxon>Thermomicrobia</taxon>
        <taxon>Thermomicrobiales</taxon>
        <taxon>environmental samples</taxon>
    </lineage>
</organism>
<reference evidence="1" key="1">
    <citation type="submission" date="2020-02" db="EMBL/GenBank/DDBJ databases">
        <authorList>
            <person name="Meier V. D."/>
        </authorList>
    </citation>
    <scope>NUCLEOTIDE SEQUENCE</scope>
    <source>
        <strain evidence="1">AVDCRST_MAG59</strain>
    </source>
</reference>
<accession>A0A6J4VND7</accession>
<name>A0A6J4VND7_9BACT</name>
<dbReference type="AlphaFoldDB" id="A0A6J4VND7"/>
<gene>
    <name evidence="1" type="ORF">AVDCRST_MAG59-5121</name>
</gene>